<protein>
    <recommendedName>
        <fullName evidence="4">Secreted protein</fullName>
    </recommendedName>
</protein>
<organism evidence="2 3">
    <name type="scientific">Lysobacter arenosi</name>
    <dbReference type="NCBI Taxonomy" id="2795387"/>
    <lineage>
        <taxon>Bacteria</taxon>
        <taxon>Pseudomonadati</taxon>
        <taxon>Pseudomonadota</taxon>
        <taxon>Gammaproteobacteria</taxon>
        <taxon>Lysobacterales</taxon>
        <taxon>Lysobacteraceae</taxon>
        <taxon>Lysobacter</taxon>
    </lineage>
</organism>
<evidence type="ECO:0000313" key="2">
    <source>
        <dbReference type="EMBL" id="QSX76241.1"/>
    </source>
</evidence>
<dbReference type="RefSeq" id="WP_200605751.1">
    <property type="nucleotide sequence ID" value="NZ_CP071517.1"/>
</dbReference>
<keyword evidence="3" id="KW-1185">Reference proteome</keyword>
<sequence>MRKSRLIAATLAAFAFLSCLHAVAENTDGTSAKVILDQQQQIRTEAGARQGRYRDMAQANLEALFVEQDNVTRLLRGIDDTRQLPERDQIALFNSLEAIEGILNDTQDERLVCERFKPIGSNRTEVSCRTAEQRRLERANAEKDMTRDQRCNDVWSSGHCTN</sequence>
<evidence type="ECO:0000256" key="1">
    <source>
        <dbReference type="SAM" id="SignalP"/>
    </source>
</evidence>
<feature type="chain" id="PRO_5047034661" description="Secreted protein" evidence="1">
    <location>
        <begin position="25"/>
        <end position="162"/>
    </location>
</feature>
<dbReference type="PROSITE" id="PS51257">
    <property type="entry name" value="PROKAR_LIPOPROTEIN"/>
    <property type="match status" value="1"/>
</dbReference>
<evidence type="ECO:0008006" key="4">
    <source>
        <dbReference type="Google" id="ProtNLM"/>
    </source>
</evidence>
<feature type="signal peptide" evidence="1">
    <location>
        <begin position="1"/>
        <end position="24"/>
    </location>
</feature>
<proteinExistence type="predicted"/>
<dbReference type="EMBL" id="CP071517">
    <property type="protein sequence ID" value="QSX76241.1"/>
    <property type="molecule type" value="Genomic_DNA"/>
</dbReference>
<keyword evidence="1" id="KW-0732">Signal</keyword>
<gene>
    <name evidence="2" type="ORF">HIV01_007060</name>
</gene>
<name>A0ABX7RHA4_9GAMM</name>
<reference evidence="2 3" key="1">
    <citation type="submission" date="2021-02" db="EMBL/GenBank/DDBJ databases">
        <title>Lysobacter arenosi sp. nov., isolated from soil of gangwondo yeongwol, south Korea.</title>
        <authorList>
            <person name="Kim K.R."/>
            <person name="Kim K.H."/>
            <person name="Jeon C.O."/>
        </authorList>
    </citation>
    <scope>NUCLEOTIDE SEQUENCE [LARGE SCALE GENOMIC DNA]</scope>
    <source>
        <strain evidence="2 3">R7</strain>
    </source>
</reference>
<dbReference type="Proteomes" id="UP000663400">
    <property type="component" value="Chromosome"/>
</dbReference>
<evidence type="ECO:0000313" key="3">
    <source>
        <dbReference type="Proteomes" id="UP000663400"/>
    </source>
</evidence>
<accession>A0ABX7RHA4</accession>